<proteinExistence type="predicted"/>
<evidence type="ECO:0000313" key="1">
    <source>
        <dbReference type="EMBL" id="KAH7976897.1"/>
    </source>
</evidence>
<dbReference type="PANTHER" id="PTHR14628:SF1">
    <property type="entry name" value="BEN DOMAIN-CONTAINING PROTEIN 5"/>
    <property type="match status" value="1"/>
</dbReference>
<reference evidence="1" key="2">
    <citation type="submission" date="2021-09" db="EMBL/GenBank/DDBJ databases">
        <authorList>
            <person name="Jia N."/>
            <person name="Wang J."/>
            <person name="Shi W."/>
            <person name="Du L."/>
            <person name="Sun Y."/>
            <person name="Zhan W."/>
            <person name="Jiang J."/>
            <person name="Wang Q."/>
            <person name="Zhang B."/>
            <person name="Ji P."/>
            <person name="Sakyi L.B."/>
            <person name="Cui X."/>
            <person name="Yuan T."/>
            <person name="Jiang B."/>
            <person name="Yang W."/>
            <person name="Lam T.T.-Y."/>
            <person name="Chang Q."/>
            <person name="Ding S."/>
            <person name="Wang X."/>
            <person name="Zhu J."/>
            <person name="Ruan X."/>
            <person name="Zhao L."/>
            <person name="Wei J."/>
            <person name="Que T."/>
            <person name="Du C."/>
            <person name="Cheng J."/>
            <person name="Dai P."/>
            <person name="Han X."/>
            <person name="Huang E."/>
            <person name="Gao Y."/>
            <person name="Liu J."/>
            <person name="Shao H."/>
            <person name="Ye R."/>
            <person name="Li L."/>
            <person name="Wei W."/>
            <person name="Wang X."/>
            <person name="Wang C."/>
            <person name="Huo Q."/>
            <person name="Li W."/>
            <person name="Guo W."/>
            <person name="Chen H."/>
            <person name="Chen S."/>
            <person name="Zhou L."/>
            <person name="Zhou L."/>
            <person name="Ni X."/>
            <person name="Tian J."/>
            <person name="Zhou Y."/>
            <person name="Sheng Y."/>
            <person name="Liu T."/>
            <person name="Pan Y."/>
            <person name="Xia L."/>
            <person name="Li J."/>
            <person name="Zhao F."/>
            <person name="Cao W."/>
        </authorList>
    </citation>
    <scope>NUCLEOTIDE SEQUENCE</scope>
    <source>
        <strain evidence="1">Rsan-2018</strain>
        <tissue evidence="1">Larvae</tissue>
    </source>
</reference>
<accession>A0A9D4QFF3</accession>
<dbReference type="EMBL" id="JABSTV010001246">
    <property type="protein sequence ID" value="KAH7976897.1"/>
    <property type="molecule type" value="Genomic_DNA"/>
</dbReference>
<dbReference type="AlphaFoldDB" id="A0A9D4QFF3"/>
<keyword evidence="2" id="KW-1185">Reference proteome</keyword>
<gene>
    <name evidence="1" type="ORF">HPB52_021474</name>
</gene>
<dbReference type="GO" id="GO:0045892">
    <property type="term" value="P:negative regulation of DNA-templated transcription"/>
    <property type="evidence" value="ECO:0007669"/>
    <property type="project" value="InterPro"/>
</dbReference>
<sequence length="192" mass="21314">MYALVRFVAEKTDKRYVIPVADITNFKPKHDLDFDNTVPYDAYWSDEDDKENSGVYAVQVLKLAGQKRTDTPLTPSTEQLPQEATIMNDGESAAQAVHEEAPNSDRQPDGNFMATPDGRFHLSSGIYISANQAEKLFKNKKPSILIKDAAQVVWGDELTKRSVSGRLAPTKNGTNEQPSKQLTPAKLNVIYA</sequence>
<dbReference type="VEuPathDB" id="VectorBase:RSAN_046062"/>
<dbReference type="InterPro" id="IPR040391">
    <property type="entry name" value="BEND5"/>
</dbReference>
<evidence type="ECO:0000313" key="2">
    <source>
        <dbReference type="Proteomes" id="UP000821837"/>
    </source>
</evidence>
<reference evidence="1" key="1">
    <citation type="journal article" date="2020" name="Cell">
        <title>Large-Scale Comparative Analyses of Tick Genomes Elucidate Their Genetic Diversity and Vector Capacities.</title>
        <authorList>
            <consortium name="Tick Genome and Microbiome Consortium (TIGMIC)"/>
            <person name="Jia N."/>
            <person name="Wang J."/>
            <person name="Shi W."/>
            <person name="Du L."/>
            <person name="Sun Y."/>
            <person name="Zhan W."/>
            <person name="Jiang J.F."/>
            <person name="Wang Q."/>
            <person name="Zhang B."/>
            <person name="Ji P."/>
            <person name="Bell-Sakyi L."/>
            <person name="Cui X.M."/>
            <person name="Yuan T.T."/>
            <person name="Jiang B.G."/>
            <person name="Yang W.F."/>
            <person name="Lam T.T."/>
            <person name="Chang Q.C."/>
            <person name="Ding S.J."/>
            <person name="Wang X.J."/>
            <person name="Zhu J.G."/>
            <person name="Ruan X.D."/>
            <person name="Zhao L."/>
            <person name="Wei J.T."/>
            <person name="Ye R.Z."/>
            <person name="Que T.C."/>
            <person name="Du C.H."/>
            <person name="Zhou Y.H."/>
            <person name="Cheng J.X."/>
            <person name="Dai P.F."/>
            <person name="Guo W.B."/>
            <person name="Han X.H."/>
            <person name="Huang E.J."/>
            <person name="Li L.F."/>
            <person name="Wei W."/>
            <person name="Gao Y.C."/>
            <person name="Liu J.Z."/>
            <person name="Shao H.Z."/>
            <person name="Wang X."/>
            <person name="Wang C.C."/>
            <person name="Yang T.C."/>
            <person name="Huo Q.B."/>
            <person name="Li W."/>
            <person name="Chen H.Y."/>
            <person name="Chen S.E."/>
            <person name="Zhou L.G."/>
            <person name="Ni X.B."/>
            <person name="Tian J.H."/>
            <person name="Sheng Y."/>
            <person name="Liu T."/>
            <person name="Pan Y.S."/>
            <person name="Xia L.Y."/>
            <person name="Li J."/>
            <person name="Zhao F."/>
            <person name="Cao W.C."/>
        </authorList>
    </citation>
    <scope>NUCLEOTIDE SEQUENCE</scope>
    <source>
        <strain evidence="1">Rsan-2018</strain>
    </source>
</reference>
<dbReference type="PANTHER" id="PTHR14628">
    <property type="entry name" value="BEN DOMAIN-CONTAINING PROTEIN 5"/>
    <property type="match status" value="1"/>
</dbReference>
<organism evidence="1 2">
    <name type="scientific">Rhipicephalus sanguineus</name>
    <name type="common">Brown dog tick</name>
    <name type="synonym">Ixodes sanguineus</name>
    <dbReference type="NCBI Taxonomy" id="34632"/>
    <lineage>
        <taxon>Eukaryota</taxon>
        <taxon>Metazoa</taxon>
        <taxon>Ecdysozoa</taxon>
        <taxon>Arthropoda</taxon>
        <taxon>Chelicerata</taxon>
        <taxon>Arachnida</taxon>
        <taxon>Acari</taxon>
        <taxon>Parasitiformes</taxon>
        <taxon>Ixodida</taxon>
        <taxon>Ixodoidea</taxon>
        <taxon>Ixodidae</taxon>
        <taxon>Rhipicephalinae</taxon>
        <taxon>Rhipicephalus</taxon>
        <taxon>Rhipicephalus</taxon>
    </lineage>
</organism>
<protein>
    <submittedName>
        <fullName evidence="1">Uncharacterized protein</fullName>
    </submittedName>
</protein>
<dbReference type="VEuPathDB" id="VectorBase:RSAN_032803"/>
<dbReference type="Proteomes" id="UP000821837">
    <property type="component" value="Chromosome 10"/>
</dbReference>
<comment type="caution">
    <text evidence="1">The sequence shown here is derived from an EMBL/GenBank/DDBJ whole genome shotgun (WGS) entry which is preliminary data.</text>
</comment>
<dbReference type="GO" id="GO:0003677">
    <property type="term" value="F:DNA binding"/>
    <property type="evidence" value="ECO:0007669"/>
    <property type="project" value="InterPro"/>
</dbReference>
<name>A0A9D4QFF3_RHISA</name>